<name>A0A0A9YG24_LYGHE</name>
<dbReference type="GO" id="GO:0008270">
    <property type="term" value="F:zinc ion binding"/>
    <property type="evidence" value="ECO:0007669"/>
    <property type="project" value="UniProtKB-KW"/>
</dbReference>
<dbReference type="GO" id="GO:0003677">
    <property type="term" value="F:DNA binding"/>
    <property type="evidence" value="ECO:0007669"/>
    <property type="project" value="UniProtKB-UniRule"/>
</dbReference>
<evidence type="ECO:0000256" key="2">
    <source>
        <dbReference type="ARBA" id="ARBA00022771"/>
    </source>
</evidence>
<keyword evidence="4 5" id="KW-0238">DNA-binding</keyword>
<keyword evidence="8" id="KW-1133">Transmembrane helix</keyword>
<feature type="non-terminal residue" evidence="10">
    <location>
        <position position="469"/>
    </location>
</feature>
<reference evidence="10" key="2">
    <citation type="submission" date="2014-07" db="EMBL/GenBank/DDBJ databases">
        <authorList>
            <person name="Hull J."/>
        </authorList>
    </citation>
    <scope>NUCLEOTIDE SEQUENCE</scope>
</reference>
<keyword evidence="8" id="KW-0812">Transmembrane</keyword>
<feature type="coiled-coil region" evidence="6">
    <location>
        <begin position="433"/>
        <end position="467"/>
    </location>
</feature>
<evidence type="ECO:0000256" key="6">
    <source>
        <dbReference type="SAM" id="Coils"/>
    </source>
</evidence>
<feature type="non-terminal residue" evidence="10">
    <location>
        <position position="1"/>
    </location>
</feature>
<feature type="region of interest" description="Disordered" evidence="7">
    <location>
        <begin position="352"/>
        <end position="386"/>
    </location>
</feature>
<accession>A0A0A9YG24</accession>
<keyword evidence="3" id="KW-0862">Zinc</keyword>
<dbReference type="InterPro" id="IPR006612">
    <property type="entry name" value="THAP_Znf"/>
</dbReference>
<dbReference type="SUPFAM" id="SSF57716">
    <property type="entry name" value="Glucocorticoid receptor-like (DNA-binding domain)"/>
    <property type="match status" value="1"/>
</dbReference>
<dbReference type="EMBL" id="GBHO01013546">
    <property type="protein sequence ID" value="JAG30058.1"/>
    <property type="molecule type" value="Transcribed_RNA"/>
</dbReference>
<feature type="compositionally biased region" description="Low complexity" evidence="7">
    <location>
        <begin position="179"/>
        <end position="188"/>
    </location>
</feature>
<evidence type="ECO:0000256" key="1">
    <source>
        <dbReference type="ARBA" id="ARBA00022723"/>
    </source>
</evidence>
<feature type="domain" description="THAP-type" evidence="9">
    <location>
        <begin position="87"/>
        <end position="174"/>
    </location>
</feature>
<evidence type="ECO:0000256" key="8">
    <source>
        <dbReference type="SAM" id="Phobius"/>
    </source>
</evidence>
<keyword evidence="1" id="KW-0479">Metal-binding</keyword>
<keyword evidence="8" id="KW-0472">Membrane</keyword>
<protein>
    <recommendedName>
        <fullName evidence="9">THAP-type domain-containing protein</fullName>
    </recommendedName>
</protein>
<feature type="region of interest" description="Disordered" evidence="7">
    <location>
        <begin position="174"/>
        <end position="206"/>
    </location>
</feature>
<evidence type="ECO:0000313" key="10">
    <source>
        <dbReference type="EMBL" id="JAG30058.1"/>
    </source>
</evidence>
<feature type="transmembrane region" description="Helical" evidence="8">
    <location>
        <begin position="6"/>
        <end position="32"/>
    </location>
</feature>
<keyword evidence="2 5" id="KW-0863">Zinc-finger</keyword>
<dbReference type="AlphaFoldDB" id="A0A0A9YG24"/>
<evidence type="ECO:0000259" key="9">
    <source>
        <dbReference type="PROSITE" id="PS50950"/>
    </source>
</evidence>
<dbReference type="SMART" id="SM00980">
    <property type="entry name" value="THAP"/>
    <property type="match status" value="1"/>
</dbReference>
<evidence type="ECO:0000256" key="5">
    <source>
        <dbReference type="PROSITE-ProRule" id="PRU00309"/>
    </source>
</evidence>
<keyword evidence="6" id="KW-0175">Coiled coil</keyword>
<organism evidence="10">
    <name type="scientific">Lygus hesperus</name>
    <name type="common">Western plant bug</name>
    <dbReference type="NCBI Taxonomy" id="30085"/>
    <lineage>
        <taxon>Eukaryota</taxon>
        <taxon>Metazoa</taxon>
        <taxon>Ecdysozoa</taxon>
        <taxon>Arthropoda</taxon>
        <taxon>Hexapoda</taxon>
        <taxon>Insecta</taxon>
        <taxon>Pterygota</taxon>
        <taxon>Neoptera</taxon>
        <taxon>Paraneoptera</taxon>
        <taxon>Hemiptera</taxon>
        <taxon>Heteroptera</taxon>
        <taxon>Panheteroptera</taxon>
        <taxon>Cimicomorpha</taxon>
        <taxon>Miridae</taxon>
        <taxon>Mirini</taxon>
        <taxon>Lygus</taxon>
    </lineage>
</organism>
<evidence type="ECO:0000256" key="4">
    <source>
        <dbReference type="ARBA" id="ARBA00023125"/>
    </source>
</evidence>
<gene>
    <name evidence="10" type="ORF">CM83_38953</name>
</gene>
<sequence length="469" mass="53338">GTDVHFTFTAIFIFVMSACYVTVLTTEIFVCFSFSSIIRTAQSLGLTATSFISVRGVPCFNDIFFHSLSLPRSTYFYLKEIKIVLSMPKFKKCIVRDCPPARSGDPRSFFKINQLRKNDPERYAAFLKFADDSTLFTEEPTANWKICERHFEPYFIIRHWRTSLLSNGALPSLNPPPSSDNSPIIISSVNHDGNNVEPEPEDSSNDNYEVASFETIYTPIWQQNVVEEPCHTPSYHSAFVPFIPKTDSERTPPTGNRFEPSVDPLVMSPSPKSEEVVVPLEVDSTRFMWKRIRASPEKDDLGFVKTSMPRHRLPKSAGFPSLGVHKKESDCSTQQLVLRGTGSKLVSNHLINVDDPLRTNQTSPNNLTQEDEAFSQPPSPHDSVTSPSFHDGALTTCEHSTVTSVHRRQVSRKFKKCGSRLKIASSFKLYHELVKLRQAYKVKTRKIVELRQKIQKLKKNRRKIIIKCR</sequence>
<feature type="compositionally biased region" description="Polar residues" evidence="7">
    <location>
        <begin position="358"/>
        <end position="368"/>
    </location>
</feature>
<reference evidence="10" key="1">
    <citation type="journal article" date="2014" name="PLoS ONE">
        <title>Transcriptome-Based Identification of ABC Transporters in the Western Tarnished Plant Bug Lygus hesperus.</title>
        <authorList>
            <person name="Hull J.J."/>
            <person name="Chaney K."/>
            <person name="Geib S.M."/>
            <person name="Fabrick J.A."/>
            <person name="Brent C.S."/>
            <person name="Walsh D."/>
            <person name="Lavine L.C."/>
        </authorList>
    </citation>
    <scope>NUCLEOTIDE SEQUENCE</scope>
</reference>
<dbReference type="Pfam" id="PF05485">
    <property type="entry name" value="THAP"/>
    <property type="match status" value="1"/>
</dbReference>
<proteinExistence type="predicted"/>
<evidence type="ECO:0000256" key="3">
    <source>
        <dbReference type="ARBA" id="ARBA00022833"/>
    </source>
</evidence>
<dbReference type="PROSITE" id="PS50950">
    <property type="entry name" value="ZF_THAP"/>
    <property type="match status" value="1"/>
</dbReference>
<evidence type="ECO:0000256" key="7">
    <source>
        <dbReference type="SAM" id="MobiDB-lite"/>
    </source>
</evidence>
<feature type="region of interest" description="Disordered" evidence="7">
    <location>
        <begin position="248"/>
        <end position="270"/>
    </location>
</feature>